<accession>A0ABY5HHA4</accession>
<dbReference type="RefSeq" id="WP_255853553.1">
    <property type="nucleotide sequence ID" value="NZ_CP073347.1"/>
</dbReference>
<protein>
    <submittedName>
        <fullName evidence="1">Uncharacterized protein</fullName>
    </submittedName>
</protein>
<organism evidence="1 2">
    <name type="scientific">Marinobacterium rhizophilum</name>
    <dbReference type="NCBI Taxonomy" id="420402"/>
    <lineage>
        <taxon>Bacteria</taxon>
        <taxon>Pseudomonadati</taxon>
        <taxon>Pseudomonadota</taxon>
        <taxon>Gammaproteobacteria</taxon>
        <taxon>Oceanospirillales</taxon>
        <taxon>Oceanospirillaceae</taxon>
        <taxon>Marinobacterium</taxon>
    </lineage>
</organism>
<evidence type="ECO:0000313" key="2">
    <source>
        <dbReference type="Proteomes" id="UP001058461"/>
    </source>
</evidence>
<name>A0ABY5HHA4_9GAMM</name>
<evidence type="ECO:0000313" key="1">
    <source>
        <dbReference type="EMBL" id="UTW11514.1"/>
    </source>
</evidence>
<keyword evidence="2" id="KW-1185">Reference proteome</keyword>
<dbReference type="Proteomes" id="UP001058461">
    <property type="component" value="Chromosome"/>
</dbReference>
<sequence length="189" mass="20846">MMDQQVNLCLGGDLANLHSLGWIATDLHRLIELSDLLASGDLEPLERYFGPQARPSNRYKSFTANGHRPLADISLQDDGRLALNIPNLSVAGAIVMPLVQSAVTSLLKKTDTPAEFRLTPADPGLKRVMQAYERGDFGSGNDGCQTLAFVLTELNYEVGFLSRHAELIEHSVSRYATRIARTIRKQLRA</sequence>
<dbReference type="EMBL" id="CP073347">
    <property type="protein sequence ID" value="UTW11514.1"/>
    <property type="molecule type" value="Genomic_DNA"/>
</dbReference>
<proteinExistence type="predicted"/>
<gene>
    <name evidence="1" type="ORF">KDW95_20025</name>
</gene>
<reference evidence="1" key="1">
    <citation type="submission" date="2021-04" db="EMBL/GenBank/DDBJ databases">
        <title>Oceanospirillales bacteria with DddD are important DMSP degraders in coastal seawater.</title>
        <authorList>
            <person name="Liu J."/>
        </authorList>
    </citation>
    <scope>NUCLEOTIDE SEQUENCE</scope>
    <source>
        <strain evidence="1">D13-1</strain>
    </source>
</reference>